<sequence length="67" mass="7259">MRATYLLSLFTLLVLGASASPTPIHPDLISAPEPALDSAPQLQVIEPVAAAHQPRTHVYTRRPRAHP</sequence>
<evidence type="ECO:0000313" key="3">
    <source>
        <dbReference type="Proteomes" id="UP000016930"/>
    </source>
</evidence>
<keyword evidence="1" id="KW-0732">Signal</keyword>
<dbReference type="EMBL" id="KB445797">
    <property type="protein sequence ID" value="EMD36819.1"/>
    <property type="molecule type" value="Genomic_DNA"/>
</dbReference>
<dbReference type="Proteomes" id="UP000016930">
    <property type="component" value="Unassembled WGS sequence"/>
</dbReference>
<keyword evidence="3" id="KW-1185">Reference proteome</keyword>
<evidence type="ECO:0000256" key="1">
    <source>
        <dbReference type="SAM" id="SignalP"/>
    </source>
</evidence>
<dbReference type="HOGENOM" id="CLU_2812116_0_0_1"/>
<name>M2PKJ9_CERS8</name>
<proteinExistence type="predicted"/>
<feature type="chain" id="PRO_5004022257" evidence="1">
    <location>
        <begin position="20"/>
        <end position="67"/>
    </location>
</feature>
<dbReference type="OrthoDB" id="10593569at2759"/>
<feature type="signal peptide" evidence="1">
    <location>
        <begin position="1"/>
        <end position="19"/>
    </location>
</feature>
<reference evidence="2 3" key="1">
    <citation type="journal article" date="2012" name="Proc. Natl. Acad. Sci. U.S.A.">
        <title>Comparative genomics of Ceriporiopsis subvermispora and Phanerochaete chrysosporium provide insight into selective ligninolysis.</title>
        <authorList>
            <person name="Fernandez-Fueyo E."/>
            <person name="Ruiz-Duenas F.J."/>
            <person name="Ferreira P."/>
            <person name="Floudas D."/>
            <person name="Hibbett D.S."/>
            <person name="Canessa P."/>
            <person name="Larrondo L.F."/>
            <person name="James T.Y."/>
            <person name="Seelenfreund D."/>
            <person name="Lobos S."/>
            <person name="Polanco R."/>
            <person name="Tello M."/>
            <person name="Honda Y."/>
            <person name="Watanabe T."/>
            <person name="Watanabe T."/>
            <person name="Ryu J.S."/>
            <person name="Kubicek C.P."/>
            <person name="Schmoll M."/>
            <person name="Gaskell J."/>
            <person name="Hammel K.E."/>
            <person name="St John F.J."/>
            <person name="Vanden Wymelenberg A."/>
            <person name="Sabat G."/>
            <person name="Splinter BonDurant S."/>
            <person name="Syed K."/>
            <person name="Yadav J.S."/>
            <person name="Doddapaneni H."/>
            <person name="Subramanian V."/>
            <person name="Lavin J.L."/>
            <person name="Oguiza J.A."/>
            <person name="Perez G."/>
            <person name="Pisabarro A.G."/>
            <person name="Ramirez L."/>
            <person name="Santoyo F."/>
            <person name="Master E."/>
            <person name="Coutinho P.M."/>
            <person name="Henrissat B."/>
            <person name="Lombard V."/>
            <person name="Magnuson J.K."/>
            <person name="Kuees U."/>
            <person name="Hori C."/>
            <person name="Igarashi K."/>
            <person name="Samejima M."/>
            <person name="Held B.W."/>
            <person name="Barry K.W."/>
            <person name="LaButti K.M."/>
            <person name="Lapidus A."/>
            <person name="Lindquist E.A."/>
            <person name="Lucas S.M."/>
            <person name="Riley R."/>
            <person name="Salamov A.A."/>
            <person name="Hoffmeister D."/>
            <person name="Schwenk D."/>
            <person name="Hadar Y."/>
            <person name="Yarden O."/>
            <person name="de Vries R.P."/>
            <person name="Wiebenga A."/>
            <person name="Stenlid J."/>
            <person name="Eastwood D."/>
            <person name="Grigoriev I.V."/>
            <person name="Berka R.M."/>
            <person name="Blanchette R.A."/>
            <person name="Kersten P."/>
            <person name="Martinez A.T."/>
            <person name="Vicuna R."/>
            <person name="Cullen D."/>
        </authorList>
    </citation>
    <scope>NUCLEOTIDE SEQUENCE [LARGE SCALE GENOMIC DNA]</scope>
    <source>
        <strain evidence="2 3">B</strain>
    </source>
</reference>
<evidence type="ECO:0000313" key="2">
    <source>
        <dbReference type="EMBL" id="EMD36819.1"/>
    </source>
</evidence>
<protein>
    <submittedName>
        <fullName evidence="2">Uncharacterized protein</fullName>
    </submittedName>
</protein>
<dbReference type="AlphaFoldDB" id="M2PKJ9"/>
<gene>
    <name evidence="2" type="ORF">CERSUDRAFT_114725</name>
</gene>
<accession>M2PKJ9</accession>
<organism evidence="2 3">
    <name type="scientific">Ceriporiopsis subvermispora (strain B)</name>
    <name type="common">White-rot fungus</name>
    <name type="synonym">Gelatoporia subvermispora</name>
    <dbReference type="NCBI Taxonomy" id="914234"/>
    <lineage>
        <taxon>Eukaryota</taxon>
        <taxon>Fungi</taxon>
        <taxon>Dikarya</taxon>
        <taxon>Basidiomycota</taxon>
        <taxon>Agaricomycotina</taxon>
        <taxon>Agaricomycetes</taxon>
        <taxon>Polyporales</taxon>
        <taxon>Gelatoporiaceae</taxon>
        <taxon>Gelatoporia</taxon>
    </lineage>
</organism>